<dbReference type="Pfam" id="PF00027">
    <property type="entry name" value="cNMP_binding"/>
    <property type="match status" value="1"/>
</dbReference>
<organism evidence="2 3">
    <name type="scientific">Rapidithrix thailandica</name>
    <dbReference type="NCBI Taxonomy" id="413964"/>
    <lineage>
        <taxon>Bacteria</taxon>
        <taxon>Pseudomonadati</taxon>
        <taxon>Bacteroidota</taxon>
        <taxon>Cytophagia</taxon>
        <taxon>Cytophagales</taxon>
        <taxon>Flammeovirgaceae</taxon>
        <taxon>Rapidithrix</taxon>
    </lineage>
</organism>
<keyword evidence="3" id="KW-1185">Reference proteome</keyword>
<dbReference type="CDD" id="cd00038">
    <property type="entry name" value="CAP_ED"/>
    <property type="match status" value="1"/>
</dbReference>
<dbReference type="Gene3D" id="2.60.120.10">
    <property type="entry name" value="Jelly Rolls"/>
    <property type="match status" value="1"/>
</dbReference>
<dbReference type="InterPro" id="IPR014710">
    <property type="entry name" value="RmlC-like_jellyroll"/>
</dbReference>
<dbReference type="EMBL" id="JBDKWZ010000002">
    <property type="protein sequence ID" value="MEN7547029.1"/>
    <property type="molecule type" value="Genomic_DNA"/>
</dbReference>
<dbReference type="SUPFAM" id="SSF51206">
    <property type="entry name" value="cAMP-binding domain-like"/>
    <property type="match status" value="1"/>
</dbReference>
<accession>A0AAW9S278</accession>
<evidence type="ECO:0000259" key="1">
    <source>
        <dbReference type="PROSITE" id="PS50042"/>
    </source>
</evidence>
<gene>
    <name evidence="2" type="ORF">AAG747_03875</name>
</gene>
<dbReference type="InterPro" id="IPR000595">
    <property type="entry name" value="cNMP-bd_dom"/>
</dbReference>
<reference evidence="2 3" key="1">
    <citation type="submission" date="2024-04" db="EMBL/GenBank/DDBJ databases">
        <title>Novel genus in family Flammeovirgaceae.</title>
        <authorList>
            <person name="Nguyen T.H."/>
            <person name="Vuong T.Q."/>
            <person name="Le H."/>
            <person name="Kim S.-G."/>
        </authorList>
    </citation>
    <scope>NUCLEOTIDE SEQUENCE [LARGE SCALE GENOMIC DNA]</scope>
    <source>
        <strain evidence="2 3">JCM 23209</strain>
    </source>
</reference>
<dbReference type="PROSITE" id="PS50042">
    <property type="entry name" value="CNMP_BINDING_3"/>
    <property type="match status" value="1"/>
</dbReference>
<evidence type="ECO:0000313" key="2">
    <source>
        <dbReference type="EMBL" id="MEN7547029.1"/>
    </source>
</evidence>
<sequence length="152" mass="18009">MDFSKDELAKFCSYYKPEKVEKNTILLKEGKICNFEGYVLEGCFKIFYKDEDVREHILYFTIEDRWVLDIGSFVLGTPSQLNIQALENSVILTIDRATKERLYVEMPKVEKFFRIVNQKSLAANQLRMISMLHKNADKRYLDFLERYPTLSQ</sequence>
<dbReference type="InterPro" id="IPR018490">
    <property type="entry name" value="cNMP-bd_dom_sf"/>
</dbReference>
<proteinExistence type="predicted"/>
<feature type="domain" description="Cyclic nucleotide-binding" evidence="1">
    <location>
        <begin position="1"/>
        <end position="102"/>
    </location>
</feature>
<evidence type="ECO:0000313" key="3">
    <source>
        <dbReference type="Proteomes" id="UP001403385"/>
    </source>
</evidence>
<dbReference type="RefSeq" id="WP_346819817.1">
    <property type="nucleotide sequence ID" value="NZ_JBDKWZ010000002.1"/>
</dbReference>
<protein>
    <submittedName>
        <fullName evidence="2">Crp/Fnr family transcriptional regulator</fullName>
    </submittedName>
</protein>
<dbReference type="Proteomes" id="UP001403385">
    <property type="component" value="Unassembled WGS sequence"/>
</dbReference>
<comment type="caution">
    <text evidence="2">The sequence shown here is derived from an EMBL/GenBank/DDBJ whole genome shotgun (WGS) entry which is preliminary data.</text>
</comment>
<dbReference type="AlphaFoldDB" id="A0AAW9S278"/>
<name>A0AAW9S278_9BACT</name>